<dbReference type="AlphaFoldDB" id="A0A3A3GAS5"/>
<evidence type="ECO:0000256" key="2">
    <source>
        <dbReference type="ARBA" id="ARBA00012438"/>
    </source>
</evidence>
<dbReference type="Proteomes" id="UP000266327">
    <property type="component" value="Unassembled WGS sequence"/>
</dbReference>
<feature type="transmembrane region" description="Helical" evidence="4">
    <location>
        <begin position="137"/>
        <end position="157"/>
    </location>
</feature>
<evidence type="ECO:0000256" key="4">
    <source>
        <dbReference type="SAM" id="Phobius"/>
    </source>
</evidence>
<dbReference type="InterPro" id="IPR035965">
    <property type="entry name" value="PAS-like_dom_sf"/>
</dbReference>
<dbReference type="OrthoDB" id="9815750at2"/>
<dbReference type="InterPro" id="IPR003661">
    <property type="entry name" value="HisK_dim/P_dom"/>
</dbReference>
<dbReference type="InterPro" id="IPR004358">
    <property type="entry name" value="Sig_transdc_His_kin-like_C"/>
</dbReference>
<keyword evidence="8" id="KW-1185">Reference proteome</keyword>
<sequence>MRPLRLACPRFGSRHACVRQRVLQRGASPPEFSWRLNGSVLNIPLPSNDLKRLVLPTGRLAASPDASGVSREAFWRSLQTFSITRVVIAIVLLIYVSFNGKKTFLEADRLFDLATCLVYLLLALGFLALVLHWRRRFLLQLLSQILADIGVISLLYVSAGGAKSGLAILYLFPLAGCAILAPLVWALFFVSLVSLILLGESGYQLTQGAADVSISQSGLYGAAFFAAVLVINRLAAKLIRQEALAARRGKDLQLQQAINRMVIADMGDGILVVSADGGILTVNPAAERMLGMAFLDAEARVKLTDIAALTPLAEAFRAWLERSAGGLDAPRGGEGQAVFVMIKPSEESVSYAGSAMRGMRRDLVAHLKLRFAKVYAEDGVADRTVIFLQDVTEIENQAQQLKLASMGRLTASIAHEVRNPLSAISYAAALLGEEQASPAQDRLLAIVGDNVKRLNCMIEDILKLSRKAQPQTAPLALADFFAETLAEFRETHGLAADLIQLESMAALQVWFDPLHLREVILNLLSNALRYASGRCGSIRIHAVPDSAGRLELHVQDDGAPITPDVRAHLFEPFYTTSSKGTGLGLYLARELCMNNGAMLDYAYYAGDGGGGSAGGRFVITLALANSH</sequence>
<protein>
    <recommendedName>
        <fullName evidence="2">histidine kinase</fullName>
        <ecNumber evidence="2">2.7.13.3</ecNumber>
    </recommendedName>
</protein>
<keyword evidence="3" id="KW-0597">Phosphoprotein</keyword>
<dbReference type="InterPro" id="IPR036890">
    <property type="entry name" value="HATPase_C_sf"/>
</dbReference>
<evidence type="ECO:0000259" key="6">
    <source>
        <dbReference type="PROSITE" id="PS50112"/>
    </source>
</evidence>
<dbReference type="CDD" id="cd00130">
    <property type="entry name" value="PAS"/>
    <property type="match status" value="1"/>
</dbReference>
<organism evidence="7 8">
    <name type="scientific">Noviherbaspirillum sedimenti</name>
    <dbReference type="NCBI Taxonomy" id="2320865"/>
    <lineage>
        <taxon>Bacteria</taxon>
        <taxon>Pseudomonadati</taxon>
        <taxon>Pseudomonadota</taxon>
        <taxon>Betaproteobacteria</taxon>
        <taxon>Burkholderiales</taxon>
        <taxon>Oxalobacteraceae</taxon>
        <taxon>Noviherbaspirillum</taxon>
    </lineage>
</organism>
<proteinExistence type="predicted"/>
<feature type="domain" description="Histidine kinase" evidence="5">
    <location>
        <begin position="412"/>
        <end position="625"/>
    </location>
</feature>
<feature type="transmembrane region" description="Helical" evidence="4">
    <location>
        <begin position="110"/>
        <end position="131"/>
    </location>
</feature>
<keyword evidence="4" id="KW-0812">Transmembrane</keyword>
<feature type="transmembrane region" description="Helical" evidence="4">
    <location>
        <begin position="169"/>
        <end position="198"/>
    </location>
</feature>
<evidence type="ECO:0000256" key="3">
    <source>
        <dbReference type="ARBA" id="ARBA00022553"/>
    </source>
</evidence>
<dbReference type="SMART" id="SM00388">
    <property type="entry name" value="HisKA"/>
    <property type="match status" value="1"/>
</dbReference>
<keyword evidence="4" id="KW-1133">Transmembrane helix</keyword>
<dbReference type="InterPro" id="IPR036097">
    <property type="entry name" value="HisK_dim/P_sf"/>
</dbReference>
<dbReference type="Gene3D" id="1.10.287.130">
    <property type="match status" value="1"/>
</dbReference>
<name>A0A3A3GAS5_9BURK</name>
<feature type="domain" description="PAS" evidence="6">
    <location>
        <begin position="255"/>
        <end position="292"/>
    </location>
</feature>
<evidence type="ECO:0000313" key="7">
    <source>
        <dbReference type="EMBL" id="RJG03732.1"/>
    </source>
</evidence>
<dbReference type="SUPFAM" id="SSF55874">
    <property type="entry name" value="ATPase domain of HSP90 chaperone/DNA topoisomerase II/histidine kinase"/>
    <property type="match status" value="1"/>
</dbReference>
<dbReference type="InterPro" id="IPR005467">
    <property type="entry name" value="His_kinase_dom"/>
</dbReference>
<dbReference type="GO" id="GO:0000155">
    <property type="term" value="F:phosphorelay sensor kinase activity"/>
    <property type="evidence" value="ECO:0007669"/>
    <property type="project" value="InterPro"/>
</dbReference>
<dbReference type="Gene3D" id="3.30.565.10">
    <property type="entry name" value="Histidine kinase-like ATPase, C-terminal domain"/>
    <property type="match status" value="1"/>
</dbReference>
<dbReference type="Gene3D" id="3.30.450.20">
    <property type="entry name" value="PAS domain"/>
    <property type="match status" value="1"/>
</dbReference>
<dbReference type="PROSITE" id="PS50109">
    <property type="entry name" value="HIS_KIN"/>
    <property type="match status" value="1"/>
</dbReference>
<dbReference type="SUPFAM" id="SSF47384">
    <property type="entry name" value="Homodimeric domain of signal transducing histidine kinase"/>
    <property type="match status" value="1"/>
</dbReference>
<dbReference type="Pfam" id="PF25323">
    <property type="entry name" value="6TM_PilS"/>
    <property type="match status" value="1"/>
</dbReference>
<dbReference type="InterPro" id="IPR000014">
    <property type="entry name" value="PAS"/>
</dbReference>
<feature type="transmembrane region" description="Helical" evidence="4">
    <location>
        <begin position="78"/>
        <end position="98"/>
    </location>
</feature>
<gene>
    <name evidence="7" type="ORF">D3878_20835</name>
</gene>
<dbReference type="Pfam" id="PF13188">
    <property type="entry name" value="PAS_8"/>
    <property type="match status" value="1"/>
</dbReference>
<dbReference type="CDD" id="cd00082">
    <property type="entry name" value="HisKA"/>
    <property type="match status" value="1"/>
</dbReference>
<dbReference type="Pfam" id="PF00512">
    <property type="entry name" value="HisKA"/>
    <property type="match status" value="1"/>
</dbReference>
<dbReference type="CDD" id="cd00075">
    <property type="entry name" value="HATPase"/>
    <property type="match status" value="1"/>
</dbReference>
<accession>A0A3A3GAS5</accession>
<dbReference type="InterPro" id="IPR003594">
    <property type="entry name" value="HATPase_dom"/>
</dbReference>
<dbReference type="PANTHER" id="PTHR43065:SF52">
    <property type="entry name" value="SENSOR PROTEIN KINASE PILS"/>
    <property type="match status" value="1"/>
</dbReference>
<dbReference type="EC" id="2.7.13.3" evidence="2"/>
<dbReference type="PANTHER" id="PTHR43065">
    <property type="entry name" value="SENSOR HISTIDINE KINASE"/>
    <property type="match status" value="1"/>
</dbReference>
<reference evidence="8" key="1">
    <citation type="submission" date="2018-09" db="EMBL/GenBank/DDBJ databases">
        <authorList>
            <person name="Zhu H."/>
        </authorList>
    </citation>
    <scope>NUCLEOTIDE SEQUENCE [LARGE SCALE GENOMIC DNA]</scope>
    <source>
        <strain evidence="8">K1S02-23</strain>
    </source>
</reference>
<dbReference type="PROSITE" id="PS50112">
    <property type="entry name" value="PAS"/>
    <property type="match status" value="1"/>
</dbReference>
<dbReference type="PRINTS" id="PR00344">
    <property type="entry name" value="BCTRLSENSOR"/>
</dbReference>
<dbReference type="EMBL" id="QYUQ01000002">
    <property type="protein sequence ID" value="RJG03732.1"/>
    <property type="molecule type" value="Genomic_DNA"/>
</dbReference>
<dbReference type="SMART" id="SM00387">
    <property type="entry name" value="HATPase_c"/>
    <property type="match status" value="1"/>
</dbReference>
<evidence type="ECO:0000313" key="8">
    <source>
        <dbReference type="Proteomes" id="UP000266327"/>
    </source>
</evidence>
<keyword evidence="4" id="KW-0472">Membrane</keyword>
<evidence type="ECO:0000256" key="1">
    <source>
        <dbReference type="ARBA" id="ARBA00000085"/>
    </source>
</evidence>
<dbReference type="SMART" id="SM00091">
    <property type="entry name" value="PAS"/>
    <property type="match status" value="1"/>
</dbReference>
<comment type="caution">
    <text evidence="7">The sequence shown here is derived from an EMBL/GenBank/DDBJ whole genome shotgun (WGS) entry which is preliminary data.</text>
</comment>
<evidence type="ECO:0000259" key="5">
    <source>
        <dbReference type="PROSITE" id="PS50109"/>
    </source>
</evidence>
<comment type="catalytic activity">
    <reaction evidence="1">
        <text>ATP + protein L-histidine = ADP + protein N-phospho-L-histidine.</text>
        <dbReference type="EC" id="2.7.13.3"/>
    </reaction>
</comment>
<dbReference type="SUPFAM" id="SSF55785">
    <property type="entry name" value="PYP-like sensor domain (PAS domain)"/>
    <property type="match status" value="1"/>
</dbReference>
<dbReference type="Pfam" id="PF02518">
    <property type="entry name" value="HATPase_c"/>
    <property type="match status" value="1"/>
</dbReference>
<feature type="transmembrane region" description="Helical" evidence="4">
    <location>
        <begin position="218"/>
        <end position="239"/>
    </location>
</feature>